<dbReference type="EMBL" id="GEDC01009670">
    <property type="protein sequence ID" value="JAS27628.1"/>
    <property type="molecule type" value="Transcribed_RNA"/>
</dbReference>
<dbReference type="GO" id="GO:0005524">
    <property type="term" value="F:ATP binding"/>
    <property type="evidence" value="ECO:0007669"/>
    <property type="project" value="UniProtKB-KW"/>
</dbReference>
<protein>
    <submittedName>
        <fullName evidence="6">Uncharacterized protein</fullName>
    </submittedName>
</protein>
<gene>
    <name evidence="5" type="ORF">g.22734</name>
    <name evidence="6" type="ORF">g.22738</name>
</gene>
<dbReference type="PANTHER" id="PTHR45870:SF2">
    <property type="entry name" value="TUBULIN MONOGLYCYLASE TTLL3"/>
    <property type="match status" value="1"/>
</dbReference>
<evidence type="ECO:0000256" key="1">
    <source>
        <dbReference type="ARBA" id="ARBA00022598"/>
    </source>
</evidence>
<feature type="region of interest" description="Disordered" evidence="4">
    <location>
        <begin position="42"/>
        <end position="85"/>
    </location>
</feature>
<feature type="compositionally biased region" description="Basic and acidic residues" evidence="4">
    <location>
        <begin position="43"/>
        <end position="52"/>
    </location>
</feature>
<dbReference type="GO" id="GO:0005930">
    <property type="term" value="C:axoneme"/>
    <property type="evidence" value="ECO:0007669"/>
    <property type="project" value="TreeGrafter"/>
</dbReference>
<dbReference type="GO" id="GO:0003341">
    <property type="term" value="P:cilium movement"/>
    <property type="evidence" value="ECO:0007669"/>
    <property type="project" value="TreeGrafter"/>
</dbReference>
<dbReference type="GO" id="GO:0060271">
    <property type="term" value="P:cilium assembly"/>
    <property type="evidence" value="ECO:0007669"/>
    <property type="project" value="TreeGrafter"/>
</dbReference>
<dbReference type="InterPro" id="IPR051437">
    <property type="entry name" value="TTLL_monoglycylase"/>
</dbReference>
<dbReference type="AlphaFoldDB" id="A0A1B6DPN0"/>
<dbReference type="PANTHER" id="PTHR45870">
    <property type="entry name" value="TUBULIN MONOGLYCYLASE TTLL3"/>
    <property type="match status" value="1"/>
</dbReference>
<dbReference type="EMBL" id="GEDC01020857">
    <property type="protein sequence ID" value="JAS16441.1"/>
    <property type="molecule type" value="Transcribed_RNA"/>
</dbReference>
<feature type="region of interest" description="Disordered" evidence="4">
    <location>
        <begin position="139"/>
        <end position="162"/>
    </location>
</feature>
<sequence>MFVESTKLESTEEINENISEQIDVPIDFKLQDELENSTFLCKDSSESGEDKLTLPQPATDINENHIQKHRKRRRSTESKLSHNSITSNKLKSLKLLVDRAVEHNKTFAILGKFPSIREALKARGWVQNYEALTQYKNTSSYSNNSRQNHHKEVEAPSSSSSDQCVKMVVSNEDQDAQLISRLLRDAPVNFIWAMGDYIDWKYISKLTVVSRFPRVYFTTKVGLCNYLQQTHWFCEAGISNTLFPRCYNIASEDDLEAFINNFRLTACISTLQIVINAIDNDNKDIYSEEGKVPLTAVEFAARRCTEYISTQEHEDIDVKEPEHIWDHQWDQFLTWYYYLAHEKANFVTATDSQKKSSLHV</sequence>
<evidence type="ECO:0000313" key="6">
    <source>
        <dbReference type="EMBL" id="JAS27628.1"/>
    </source>
</evidence>
<organism evidence="6">
    <name type="scientific">Clastoptera arizonana</name>
    <name type="common">Arizona spittle bug</name>
    <dbReference type="NCBI Taxonomy" id="38151"/>
    <lineage>
        <taxon>Eukaryota</taxon>
        <taxon>Metazoa</taxon>
        <taxon>Ecdysozoa</taxon>
        <taxon>Arthropoda</taxon>
        <taxon>Hexapoda</taxon>
        <taxon>Insecta</taxon>
        <taxon>Pterygota</taxon>
        <taxon>Neoptera</taxon>
        <taxon>Paraneoptera</taxon>
        <taxon>Hemiptera</taxon>
        <taxon>Auchenorrhyncha</taxon>
        <taxon>Cercopoidea</taxon>
        <taxon>Clastopteridae</taxon>
        <taxon>Clastoptera</taxon>
    </lineage>
</organism>
<reference evidence="6" key="1">
    <citation type="submission" date="2015-12" db="EMBL/GenBank/DDBJ databases">
        <title>De novo transcriptome assembly of four potential Pierce s Disease insect vectors from Arizona vineyards.</title>
        <authorList>
            <person name="Tassone E.E."/>
        </authorList>
    </citation>
    <scope>NUCLEOTIDE SEQUENCE</scope>
</reference>
<evidence type="ECO:0000256" key="4">
    <source>
        <dbReference type="SAM" id="MobiDB-lite"/>
    </source>
</evidence>
<keyword evidence="1" id="KW-0436">Ligase</keyword>
<evidence type="ECO:0000313" key="5">
    <source>
        <dbReference type="EMBL" id="JAS16441.1"/>
    </source>
</evidence>
<dbReference type="GO" id="GO:0070736">
    <property type="term" value="F:protein-glycine ligase activity, initiating"/>
    <property type="evidence" value="ECO:0007669"/>
    <property type="project" value="TreeGrafter"/>
</dbReference>
<keyword evidence="2" id="KW-0547">Nucleotide-binding</keyword>
<proteinExistence type="predicted"/>
<dbReference type="GO" id="GO:0015630">
    <property type="term" value="C:microtubule cytoskeleton"/>
    <property type="evidence" value="ECO:0007669"/>
    <property type="project" value="TreeGrafter"/>
</dbReference>
<accession>A0A1B6DPN0</accession>
<keyword evidence="3" id="KW-0067">ATP-binding</keyword>
<evidence type="ECO:0000256" key="3">
    <source>
        <dbReference type="ARBA" id="ARBA00022840"/>
    </source>
</evidence>
<evidence type="ECO:0000256" key="2">
    <source>
        <dbReference type="ARBA" id="ARBA00022741"/>
    </source>
</evidence>
<name>A0A1B6DPN0_9HEMI</name>